<feature type="transmembrane region" description="Helical" evidence="6">
    <location>
        <begin position="69"/>
        <end position="87"/>
    </location>
</feature>
<name>C0C035_9FIRM</name>
<dbReference type="PANTHER" id="PTHR32196">
    <property type="entry name" value="ABC TRANSPORTER PERMEASE PROTEIN YPHD-RELATED-RELATED"/>
    <property type="match status" value="1"/>
</dbReference>
<evidence type="ECO:0000256" key="4">
    <source>
        <dbReference type="ARBA" id="ARBA00022989"/>
    </source>
</evidence>
<dbReference type="OrthoDB" id="9815820at2"/>
<keyword evidence="5 6" id="KW-0472">Membrane</keyword>
<reference evidence="7" key="1">
    <citation type="submission" date="2009-02" db="EMBL/GenBank/DDBJ databases">
        <authorList>
            <person name="Fulton L."/>
            <person name="Clifton S."/>
            <person name="Fulton B."/>
            <person name="Xu J."/>
            <person name="Minx P."/>
            <person name="Pepin K.H."/>
            <person name="Johnson M."/>
            <person name="Bhonagiri V."/>
            <person name="Nash W.E."/>
            <person name="Mardis E.R."/>
            <person name="Wilson R.K."/>
        </authorList>
    </citation>
    <scope>NUCLEOTIDE SEQUENCE [LARGE SCALE GENOMIC DNA]</scope>
    <source>
        <strain evidence="7">DSM 15053</strain>
    </source>
</reference>
<dbReference type="EMBL" id="ABYI02000019">
    <property type="protein sequence ID" value="EEG74763.1"/>
    <property type="molecule type" value="Genomic_DNA"/>
</dbReference>
<accession>C0C035</accession>
<keyword evidence="8" id="KW-1185">Reference proteome</keyword>
<evidence type="ECO:0000256" key="5">
    <source>
        <dbReference type="ARBA" id="ARBA00023136"/>
    </source>
</evidence>
<comment type="caution">
    <text evidence="7">The sequence shown here is derived from an EMBL/GenBank/DDBJ whole genome shotgun (WGS) entry which is preliminary data.</text>
</comment>
<dbReference type="CDD" id="cd06579">
    <property type="entry name" value="TM_PBP1_transp_AraH_like"/>
    <property type="match status" value="1"/>
</dbReference>
<feature type="transmembrane region" description="Helical" evidence="6">
    <location>
        <begin position="212"/>
        <end position="231"/>
    </location>
</feature>
<comment type="subcellular location">
    <subcellularLocation>
        <location evidence="1">Cell membrane</location>
        <topology evidence="1">Multi-pass membrane protein</topology>
    </subcellularLocation>
</comment>
<dbReference type="HOGENOM" id="CLU_028880_3_2_9"/>
<evidence type="ECO:0000256" key="1">
    <source>
        <dbReference type="ARBA" id="ARBA00004651"/>
    </source>
</evidence>
<dbReference type="GO" id="GO:0005886">
    <property type="term" value="C:plasma membrane"/>
    <property type="evidence" value="ECO:0007669"/>
    <property type="project" value="UniProtKB-SubCell"/>
</dbReference>
<protein>
    <submittedName>
        <fullName evidence="7">Branched-chain amino acid ABC transporter, permease protein</fullName>
    </submittedName>
</protein>
<keyword evidence="4 6" id="KW-1133">Transmembrane helix</keyword>
<dbReference type="PANTHER" id="PTHR32196:SF63">
    <property type="entry name" value="INNER MEMBRANE ABC TRANSPORTER PERMEASE PROTEIN YJFF"/>
    <property type="match status" value="1"/>
</dbReference>
<dbReference type="AlphaFoldDB" id="C0C035"/>
<gene>
    <name evidence="7" type="ORF">CLOHYLEM_05427</name>
</gene>
<feature type="transmembrane region" description="Helical" evidence="6">
    <location>
        <begin position="160"/>
        <end position="181"/>
    </location>
</feature>
<evidence type="ECO:0000256" key="3">
    <source>
        <dbReference type="ARBA" id="ARBA00022692"/>
    </source>
</evidence>
<dbReference type="STRING" id="553973.CLOHYLEM_05427"/>
<reference evidence="7" key="2">
    <citation type="submission" date="2013-06" db="EMBL/GenBank/DDBJ databases">
        <title>Draft genome sequence of Clostridium hylemonae (DSM 15053).</title>
        <authorList>
            <person name="Sudarsanam P."/>
            <person name="Ley R."/>
            <person name="Guruge J."/>
            <person name="Turnbaugh P.J."/>
            <person name="Mahowald M."/>
            <person name="Liep D."/>
            <person name="Gordon J."/>
        </authorList>
    </citation>
    <scope>NUCLEOTIDE SEQUENCE</scope>
    <source>
        <strain evidence="7">DSM 15053</strain>
    </source>
</reference>
<dbReference type="Pfam" id="PF02653">
    <property type="entry name" value="BPD_transp_2"/>
    <property type="match status" value="1"/>
</dbReference>
<keyword evidence="3 6" id="KW-0812">Transmembrane</keyword>
<dbReference type="Proteomes" id="UP000004893">
    <property type="component" value="Unassembled WGS sequence"/>
</dbReference>
<dbReference type="InterPro" id="IPR001851">
    <property type="entry name" value="ABC_transp_permease"/>
</dbReference>
<organism evidence="7 8">
    <name type="scientific">[Clostridium] hylemonae DSM 15053</name>
    <dbReference type="NCBI Taxonomy" id="553973"/>
    <lineage>
        <taxon>Bacteria</taxon>
        <taxon>Bacillati</taxon>
        <taxon>Bacillota</taxon>
        <taxon>Clostridia</taxon>
        <taxon>Lachnospirales</taxon>
        <taxon>Lachnospiraceae</taxon>
    </lineage>
</organism>
<sequence length="322" mass="33933">MSVIKHKKYKKNPALVSVLLFFFLAALTCILQTEAMSVDWISLKAEASMTLILAAVGETMVLLIGGIDLSIAGVISLTNSFSAIYMLDSGVSIITVSILCILIGLSVGLFNGFVIQKFQVQPFIVTFSTWFICGGIAYLVLPKDGGKPPASFADAMVTKIGGKVSVAVLFILLLAAAWFYFKKTRLGIYVYAVGSNDKAASLNGINVFRVKLFAYAASGVFAALAGVYRTAVVTSGSPTAGESFFNQAIAASVIGGTLLTGGKGGVIGTIFGALVLKMIADILVFAGVSSYWSTLFQGLLLIIAVLISTVSEIVKDRKEMLA</sequence>
<dbReference type="RefSeq" id="WP_006442763.1">
    <property type="nucleotide sequence ID" value="NZ_CP036524.1"/>
</dbReference>
<evidence type="ECO:0000313" key="8">
    <source>
        <dbReference type="Proteomes" id="UP000004893"/>
    </source>
</evidence>
<proteinExistence type="predicted"/>
<evidence type="ECO:0000256" key="6">
    <source>
        <dbReference type="SAM" id="Phobius"/>
    </source>
</evidence>
<evidence type="ECO:0000256" key="2">
    <source>
        <dbReference type="ARBA" id="ARBA00022475"/>
    </source>
</evidence>
<feature type="transmembrane region" description="Helical" evidence="6">
    <location>
        <begin position="93"/>
        <end position="115"/>
    </location>
</feature>
<dbReference type="eggNOG" id="COG1172">
    <property type="taxonomic scope" value="Bacteria"/>
</dbReference>
<evidence type="ECO:0000313" key="7">
    <source>
        <dbReference type="EMBL" id="EEG74763.1"/>
    </source>
</evidence>
<feature type="transmembrane region" description="Helical" evidence="6">
    <location>
        <begin position="122"/>
        <end position="140"/>
    </location>
</feature>
<feature type="transmembrane region" description="Helical" evidence="6">
    <location>
        <begin position="294"/>
        <end position="314"/>
    </location>
</feature>
<keyword evidence="2" id="KW-1003">Cell membrane</keyword>
<dbReference type="GO" id="GO:0022857">
    <property type="term" value="F:transmembrane transporter activity"/>
    <property type="evidence" value="ECO:0007669"/>
    <property type="project" value="InterPro"/>
</dbReference>
<feature type="transmembrane region" description="Helical" evidence="6">
    <location>
        <begin position="47"/>
        <end position="64"/>
    </location>
</feature>